<evidence type="ECO:0000256" key="8">
    <source>
        <dbReference type="ARBA" id="ARBA00023065"/>
    </source>
</evidence>
<evidence type="ECO:0000256" key="11">
    <source>
        <dbReference type="ARBA" id="ARBA00023237"/>
    </source>
</evidence>
<evidence type="ECO:0000259" key="17">
    <source>
        <dbReference type="Pfam" id="PF07715"/>
    </source>
</evidence>
<evidence type="ECO:0000256" key="1">
    <source>
        <dbReference type="ARBA" id="ARBA00004571"/>
    </source>
</evidence>
<dbReference type="InterPro" id="IPR010917">
    <property type="entry name" value="TonB_rcpt_CS"/>
</dbReference>
<evidence type="ECO:0000256" key="2">
    <source>
        <dbReference type="ARBA" id="ARBA00022448"/>
    </source>
</evidence>
<evidence type="ECO:0000313" key="18">
    <source>
        <dbReference type="EMBL" id="AXR05290.1"/>
    </source>
</evidence>
<evidence type="ECO:0000256" key="6">
    <source>
        <dbReference type="ARBA" id="ARBA00022729"/>
    </source>
</evidence>
<dbReference type="InterPro" id="IPR037066">
    <property type="entry name" value="Plug_dom_sf"/>
</dbReference>
<dbReference type="Pfam" id="PF07715">
    <property type="entry name" value="Plug"/>
    <property type="match status" value="1"/>
</dbReference>
<feature type="domain" description="TonB-dependent receptor-like beta-barrel" evidence="16">
    <location>
        <begin position="388"/>
        <end position="747"/>
    </location>
</feature>
<evidence type="ECO:0000313" key="19">
    <source>
        <dbReference type="Proteomes" id="UP000262073"/>
    </source>
</evidence>
<comment type="similarity">
    <text evidence="12 14">Belongs to the TonB-dependent receptor family.</text>
</comment>
<keyword evidence="6 15" id="KW-0732">Signal</keyword>
<keyword evidence="11 12" id="KW-0998">Cell outer membrane</keyword>
<dbReference type="EMBL" id="CP031769">
    <property type="protein sequence ID" value="AXR05290.1"/>
    <property type="molecule type" value="Genomic_DNA"/>
</dbReference>
<evidence type="ECO:0000256" key="15">
    <source>
        <dbReference type="SAM" id="SignalP"/>
    </source>
</evidence>
<organism evidence="18 19">
    <name type="scientific">Salinimonas sediminis</name>
    <dbReference type="NCBI Taxonomy" id="2303538"/>
    <lineage>
        <taxon>Bacteria</taxon>
        <taxon>Pseudomonadati</taxon>
        <taxon>Pseudomonadota</taxon>
        <taxon>Gammaproteobacteria</taxon>
        <taxon>Alteromonadales</taxon>
        <taxon>Alteromonadaceae</taxon>
        <taxon>Alteromonas/Salinimonas group</taxon>
        <taxon>Salinimonas</taxon>
    </lineage>
</organism>
<dbReference type="AlphaFoldDB" id="A0A346NID3"/>
<dbReference type="SUPFAM" id="SSF56935">
    <property type="entry name" value="Porins"/>
    <property type="match status" value="1"/>
</dbReference>
<dbReference type="Pfam" id="PF00593">
    <property type="entry name" value="TonB_dep_Rec_b-barrel"/>
    <property type="match status" value="1"/>
</dbReference>
<reference evidence="18 19" key="1">
    <citation type="submission" date="2018-08" db="EMBL/GenBank/DDBJ databases">
        <title>Salinimonas sediminis sp. nov., a piezophilic bacterium isolated from a deep-sea sediment sample from the New Britain Trench.</title>
        <authorList>
            <person name="Cao J."/>
        </authorList>
    </citation>
    <scope>NUCLEOTIDE SEQUENCE [LARGE SCALE GENOMIC DNA]</scope>
    <source>
        <strain evidence="18 19">N102</strain>
    </source>
</reference>
<evidence type="ECO:0000256" key="7">
    <source>
        <dbReference type="ARBA" id="ARBA00023004"/>
    </source>
</evidence>
<feature type="domain" description="TonB-dependent receptor plug" evidence="17">
    <location>
        <begin position="44"/>
        <end position="157"/>
    </location>
</feature>
<keyword evidence="5 12" id="KW-0812">Transmembrane</keyword>
<dbReference type="InterPro" id="IPR036942">
    <property type="entry name" value="Beta-barrel_TonB_sf"/>
</dbReference>
<keyword evidence="3 12" id="KW-1134">Transmembrane beta strand</keyword>
<keyword evidence="7" id="KW-0408">Iron</keyword>
<dbReference type="InterPro" id="IPR000531">
    <property type="entry name" value="Beta-barrel_TonB"/>
</dbReference>
<dbReference type="PANTHER" id="PTHR32552:SF89">
    <property type="entry name" value="CATECHOLATE SIDEROPHORE RECEPTOR FIU"/>
    <property type="match status" value="1"/>
</dbReference>
<dbReference type="PANTHER" id="PTHR32552">
    <property type="entry name" value="FERRICHROME IRON RECEPTOR-RELATED"/>
    <property type="match status" value="1"/>
</dbReference>
<dbReference type="InterPro" id="IPR012910">
    <property type="entry name" value="Plug_dom"/>
</dbReference>
<keyword evidence="2 12" id="KW-0813">Transport</keyword>
<keyword evidence="9 14" id="KW-0798">TonB box</keyword>
<dbReference type="PROSITE" id="PS52016">
    <property type="entry name" value="TONB_DEPENDENT_REC_3"/>
    <property type="match status" value="1"/>
</dbReference>
<dbReference type="InterPro" id="IPR039426">
    <property type="entry name" value="TonB-dep_rcpt-like"/>
</dbReference>
<protein>
    <submittedName>
        <fullName evidence="18">TonB-dependent receptor</fullName>
    </submittedName>
</protein>
<dbReference type="PROSITE" id="PS01156">
    <property type="entry name" value="TONB_DEPENDENT_REC_2"/>
    <property type="match status" value="1"/>
</dbReference>
<dbReference type="Gene3D" id="2.40.170.20">
    <property type="entry name" value="TonB-dependent receptor, beta-barrel domain"/>
    <property type="match status" value="1"/>
</dbReference>
<evidence type="ECO:0000256" key="4">
    <source>
        <dbReference type="ARBA" id="ARBA00022496"/>
    </source>
</evidence>
<dbReference type="Proteomes" id="UP000262073">
    <property type="component" value="Chromosome"/>
</dbReference>
<keyword evidence="10 12" id="KW-0472">Membrane</keyword>
<gene>
    <name evidence="18" type="ORF">D0Y50_02240</name>
</gene>
<evidence type="ECO:0000256" key="3">
    <source>
        <dbReference type="ARBA" id="ARBA00022452"/>
    </source>
</evidence>
<evidence type="ECO:0000256" key="12">
    <source>
        <dbReference type="PROSITE-ProRule" id="PRU01360"/>
    </source>
</evidence>
<evidence type="ECO:0000256" key="13">
    <source>
        <dbReference type="PROSITE-ProRule" id="PRU10144"/>
    </source>
</evidence>
<name>A0A346NID3_9ALTE</name>
<evidence type="ECO:0000256" key="5">
    <source>
        <dbReference type="ARBA" id="ARBA00022692"/>
    </source>
</evidence>
<feature type="short sequence motif" description="TonB C-terminal box" evidence="13">
    <location>
        <begin position="760"/>
        <end position="777"/>
    </location>
</feature>
<proteinExistence type="inferred from homology"/>
<dbReference type="GO" id="GO:0015344">
    <property type="term" value="F:siderophore uptake transmembrane transporter activity"/>
    <property type="evidence" value="ECO:0007669"/>
    <property type="project" value="TreeGrafter"/>
</dbReference>
<dbReference type="GO" id="GO:0009279">
    <property type="term" value="C:cell outer membrane"/>
    <property type="evidence" value="ECO:0007669"/>
    <property type="project" value="UniProtKB-SubCell"/>
</dbReference>
<keyword evidence="19" id="KW-1185">Reference proteome</keyword>
<evidence type="ECO:0000256" key="9">
    <source>
        <dbReference type="ARBA" id="ARBA00023077"/>
    </source>
</evidence>
<accession>A0A346NID3</accession>
<dbReference type="OrthoDB" id="15609at2"/>
<evidence type="ECO:0000256" key="14">
    <source>
        <dbReference type="RuleBase" id="RU003357"/>
    </source>
</evidence>
<keyword evidence="8" id="KW-0406">Ion transport</keyword>
<dbReference type="Gene3D" id="2.170.130.10">
    <property type="entry name" value="TonB-dependent receptor, plug domain"/>
    <property type="match status" value="1"/>
</dbReference>
<feature type="chain" id="PRO_5016756702" evidence="15">
    <location>
        <begin position="25"/>
        <end position="777"/>
    </location>
</feature>
<keyword evidence="18" id="KW-0675">Receptor</keyword>
<comment type="subcellular location">
    <subcellularLocation>
        <location evidence="1 12">Cell outer membrane</location>
        <topology evidence="1 12">Multi-pass membrane protein</topology>
    </subcellularLocation>
</comment>
<keyword evidence="4" id="KW-0410">Iron transport</keyword>
<dbReference type="KEGG" id="salm:D0Y50_02240"/>
<sequence>MKLQTQRNILSGAILLALSNQAMAVAQPAPANDVIEEVTVVGRSVSYANNAVSSEMINQQSAMTSALAVIDNLPGVLINEGDTFGSDDWSTTVSIRGFQLSLDEQQIGITIDGIANGNSNYGGGSKANRYIDTENLGTVEVSQGTADVASRSNEALGGTLNFTTMDPGTEQRLTVSLTGGDFDAQKYFARFETGEIAKNTYAWISLSSSANSDWIQQVADNEHDHLAGKIISKLGAVDVTAYASYDDAIEANYQRISLEQFAEDPSWDRLIGQVTDVPYINQVYRNGWQTHRENVFTYLQGDYAVDSLEVTANAYYHHNEGHGDWVPPYVVDVNDDGMSANSELVSGTTYYGGEALGRLYYVDSTGNTLSPNAGCASSLTFPYGGAGAEYDPACYAAGAVPVASYRHTHYGKDRVGLNADFTWYAQIGEFNNTLRGGFWYEDYEREEWRDWHRQIDPRVSANFDNTPYWVQYSREFFVDTTMFYLEDEIDFEVARLRLGAKKFLVDLEAQDVFGERNNISVDSDSDTLLSAGIVVPVGASLEVFAGYAENFAAIKDTVLERDASALESIEPETAENIDLGLRYDTDRFSASLTYYDITFDNRLTFIAPDSPDGIDFLIGTSGQFVNVGGIESSGIEASATWYVSNQWSVYASYTNNDSTYTGELSDFPSGNTVYGSAEDLLVVSVDWAKENYFAGLSGKYVGERYMDALNTQRVDDYTTYDFYAGVSLSAPVEGIQQMDLRVTVNNITDESYIGGISGQAGWIGAPRTAAVNLKLAF</sequence>
<feature type="signal peptide" evidence="15">
    <location>
        <begin position="1"/>
        <end position="24"/>
    </location>
</feature>
<evidence type="ECO:0000256" key="10">
    <source>
        <dbReference type="ARBA" id="ARBA00023136"/>
    </source>
</evidence>
<evidence type="ECO:0000259" key="16">
    <source>
        <dbReference type="Pfam" id="PF00593"/>
    </source>
</evidence>
<dbReference type="RefSeq" id="WP_108565595.1">
    <property type="nucleotide sequence ID" value="NZ_CP031769.1"/>
</dbReference>